<accession>A0A7R9PNU6</accession>
<dbReference type="InterPro" id="IPR036259">
    <property type="entry name" value="MFS_trans_sf"/>
</dbReference>
<evidence type="ECO:0000256" key="1">
    <source>
        <dbReference type="ARBA" id="ARBA00023157"/>
    </source>
</evidence>
<keyword evidence="2" id="KW-0472">Membrane</keyword>
<organism evidence="3">
    <name type="scientific">Timema genevievae</name>
    <name type="common">Walking stick</name>
    <dbReference type="NCBI Taxonomy" id="629358"/>
    <lineage>
        <taxon>Eukaryota</taxon>
        <taxon>Metazoa</taxon>
        <taxon>Ecdysozoa</taxon>
        <taxon>Arthropoda</taxon>
        <taxon>Hexapoda</taxon>
        <taxon>Insecta</taxon>
        <taxon>Pterygota</taxon>
        <taxon>Neoptera</taxon>
        <taxon>Polyneoptera</taxon>
        <taxon>Phasmatodea</taxon>
        <taxon>Timematodea</taxon>
        <taxon>Timematoidea</taxon>
        <taxon>Timematidae</taxon>
        <taxon>Timema</taxon>
    </lineage>
</organism>
<keyword evidence="2" id="KW-0812">Transmembrane</keyword>
<feature type="transmembrane region" description="Helical" evidence="2">
    <location>
        <begin position="105"/>
        <end position="127"/>
    </location>
</feature>
<protein>
    <recommendedName>
        <fullName evidence="4">Solute carrier organic anion transporter family member</fullName>
    </recommendedName>
</protein>
<keyword evidence="2" id="KW-1133">Transmembrane helix</keyword>
<keyword evidence="1" id="KW-1015">Disulfide bond</keyword>
<evidence type="ECO:0000313" key="3">
    <source>
        <dbReference type="EMBL" id="CAD7599656.1"/>
    </source>
</evidence>
<dbReference type="Pfam" id="PF03137">
    <property type="entry name" value="OATP"/>
    <property type="match status" value="1"/>
</dbReference>
<dbReference type="EMBL" id="OE842340">
    <property type="protein sequence ID" value="CAD7599656.1"/>
    <property type="molecule type" value="Genomic_DNA"/>
</dbReference>
<dbReference type="PANTHER" id="PTHR11388">
    <property type="entry name" value="ORGANIC ANION TRANSPORTER"/>
    <property type="match status" value="1"/>
</dbReference>
<feature type="transmembrane region" description="Helical" evidence="2">
    <location>
        <begin position="268"/>
        <end position="289"/>
    </location>
</feature>
<gene>
    <name evidence="3" type="ORF">TGEB3V08_LOCUS7396</name>
</gene>
<dbReference type="InterPro" id="IPR004156">
    <property type="entry name" value="OATP"/>
</dbReference>
<name>A0A7R9PNU6_TIMGE</name>
<feature type="transmembrane region" description="Helical" evidence="2">
    <location>
        <begin position="220"/>
        <end position="248"/>
    </location>
</feature>
<dbReference type="SUPFAM" id="SSF103473">
    <property type="entry name" value="MFS general substrate transporter"/>
    <property type="match status" value="1"/>
</dbReference>
<sequence>MVTENSDQRLLFSAMSASCGLGSCFRPAWLQRFATPRHFVMVLGALGILQATVTMYFASTITTMEKRFKLSNQMTGIILSGVDISQAFLSLILSYYAGRGNAPLWMGYGLSLTSLACLLLALPHFIYGPGQDALALTKEYLDLEFYNKTTETIEQSNSLCSAVGTNSTCSDADISEGKHSIALVALLFCAQIILGLGGTLYTTVGHTYLDDNSTKRKTPFLFSILLSLRVFAPIFGAILASFCLRIYIDPGVTPIIKLNDPRWMGAWWIGWLILAFMISVVALLISMFPKTMVTPLKQMCPTLKLDSDYKLPEEEKLVATDGGSKPDSDRANENTPPLFYWPTWRPLSRSHAPMASFPSLPLDKARQHRRSIKHG</sequence>
<evidence type="ECO:0008006" key="4">
    <source>
        <dbReference type="Google" id="ProtNLM"/>
    </source>
</evidence>
<dbReference type="GO" id="GO:0043252">
    <property type="term" value="P:sodium-independent organic anion transport"/>
    <property type="evidence" value="ECO:0007669"/>
    <property type="project" value="TreeGrafter"/>
</dbReference>
<dbReference type="Gene3D" id="1.20.1250.20">
    <property type="entry name" value="MFS general substrate transporter like domains"/>
    <property type="match status" value="1"/>
</dbReference>
<dbReference type="GO" id="GO:0016323">
    <property type="term" value="C:basolateral plasma membrane"/>
    <property type="evidence" value="ECO:0007669"/>
    <property type="project" value="TreeGrafter"/>
</dbReference>
<feature type="transmembrane region" description="Helical" evidence="2">
    <location>
        <begin position="181"/>
        <end position="208"/>
    </location>
</feature>
<reference evidence="3" key="1">
    <citation type="submission" date="2020-11" db="EMBL/GenBank/DDBJ databases">
        <authorList>
            <person name="Tran Van P."/>
        </authorList>
    </citation>
    <scope>NUCLEOTIDE SEQUENCE</scope>
</reference>
<feature type="transmembrane region" description="Helical" evidence="2">
    <location>
        <begin position="77"/>
        <end position="98"/>
    </location>
</feature>
<proteinExistence type="predicted"/>
<dbReference type="GO" id="GO:0015347">
    <property type="term" value="F:sodium-independent organic anion transmembrane transporter activity"/>
    <property type="evidence" value="ECO:0007669"/>
    <property type="project" value="TreeGrafter"/>
</dbReference>
<evidence type="ECO:0000256" key="2">
    <source>
        <dbReference type="SAM" id="Phobius"/>
    </source>
</evidence>
<dbReference type="AlphaFoldDB" id="A0A7R9PNU6"/>
<dbReference type="PANTHER" id="PTHR11388:SF76">
    <property type="entry name" value="SOLUTE CARRIER ORGANIC ANION TRANSPORTER FAMILY MEMBER"/>
    <property type="match status" value="1"/>
</dbReference>
<feature type="transmembrane region" description="Helical" evidence="2">
    <location>
        <begin position="39"/>
        <end position="57"/>
    </location>
</feature>